<evidence type="ECO:0000256" key="2">
    <source>
        <dbReference type="SAM" id="Phobius"/>
    </source>
</evidence>
<keyword evidence="2" id="KW-0812">Transmembrane</keyword>
<gene>
    <name evidence="3" type="ORF">B4N89_34465</name>
</gene>
<dbReference type="AlphaFoldDB" id="A0A1T3NQV8"/>
<dbReference type="EMBL" id="MWQN01000002">
    <property type="protein sequence ID" value="OPC79178.1"/>
    <property type="molecule type" value="Genomic_DNA"/>
</dbReference>
<name>A0A1T3NQV8_9ACTN</name>
<evidence type="ECO:0000256" key="1">
    <source>
        <dbReference type="SAM" id="MobiDB-lite"/>
    </source>
</evidence>
<reference evidence="3 4" key="1">
    <citation type="submission" date="2017-03" db="EMBL/GenBank/DDBJ databases">
        <title>Draft genome sequence of Streptomyces scabrisporus NF3, endophyte isolated from Amphipterygium adstringens.</title>
        <authorList>
            <person name="Vazquez M."/>
            <person name="Ceapa C.D."/>
            <person name="Rodriguez Luna D."/>
            <person name="Sanchez Esquivel S."/>
        </authorList>
    </citation>
    <scope>NUCLEOTIDE SEQUENCE [LARGE SCALE GENOMIC DNA]</scope>
    <source>
        <strain evidence="3 4">NF3</strain>
    </source>
</reference>
<dbReference type="OrthoDB" id="4334501at2"/>
<organism evidence="3 4">
    <name type="scientific">Embleya scabrispora</name>
    <dbReference type="NCBI Taxonomy" id="159449"/>
    <lineage>
        <taxon>Bacteria</taxon>
        <taxon>Bacillati</taxon>
        <taxon>Actinomycetota</taxon>
        <taxon>Actinomycetes</taxon>
        <taxon>Kitasatosporales</taxon>
        <taxon>Streptomycetaceae</taxon>
        <taxon>Embleya</taxon>
    </lineage>
</organism>
<keyword evidence="2" id="KW-0472">Membrane</keyword>
<protein>
    <submittedName>
        <fullName evidence="3">Uncharacterized protein</fullName>
    </submittedName>
</protein>
<comment type="caution">
    <text evidence="3">The sequence shown here is derived from an EMBL/GenBank/DDBJ whole genome shotgun (WGS) entry which is preliminary data.</text>
</comment>
<feature type="region of interest" description="Disordered" evidence="1">
    <location>
        <begin position="55"/>
        <end position="78"/>
    </location>
</feature>
<feature type="transmembrane region" description="Helical" evidence="2">
    <location>
        <begin position="32"/>
        <end position="56"/>
    </location>
</feature>
<dbReference type="RefSeq" id="WP_078980395.1">
    <property type="nucleotide sequence ID" value="NZ_MWQN01000002.1"/>
</dbReference>
<dbReference type="Proteomes" id="UP000190037">
    <property type="component" value="Unassembled WGS sequence"/>
</dbReference>
<evidence type="ECO:0000313" key="3">
    <source>
        <dbReference type="EMBL" id="OPC79178.1"/>
    </source>
</evidence>
<accession>A0A1T3NQV8</accession>
<keyword evidence="4" id="KW-1185">Reference proteome</keyword>
<sequence length="78" mass="8386">MPNDDGYEPVFRRSRLGGGRYVYNLHNPVGRVLAVLASTVTGVFMLLMATHTGLFADSPARPEPTLPRSGSYAPTPAP</sequence>
<evidence type="ECO:0000313" key="4">
    <source>
        <dbReference type="Proteomes" id="UP000190037"/>
    </source>
</evidence>
<proteinExistence type="predicted"/>
<keyword evidence="2" id="KW-1133">Transmembrane helix</keyword>